<dbReference type="EMBL" id="QAON01000001">
    <property type="protein sequence ID" value="PTQ91270.1"/>
    <property type="molecule type" value="Genomic_DNA"/>
</dbReference>
<evidence type="ECO:0000313" key="2">
    <source>
        <dbReference type="Proteomes" id="UP000244223"/>
    </source>
</evidence>
<protein>
    <submittedName>
        <fullName evidence="1">Phage gp37-like protein</fullName>
    </submittedName>
</protein>
<comment type="caution">
    <text evidence="1">The sequence shown here is derived from an EMBL/GenBank/DDBJ whole genome shotgun (WGS) entry which is preliminary data.</text>
</comment>
<dbReference type="RefSeq" id="WP_107864284.1">
    <property type="nucleotide sequence ID" value="NZ_QAON01000001.1"/>
</dbReference>
<evidence type="ECO:0000313" key="1">
    <source>
        <dbReference type="EMBL" id="PTQ91270.1"/>
    </source>
</evidence>
<reference evidence="1 2" key="1">
    <citation type="submission" date="2018-04" db="EMBL/GenBank/DDBJ databases">
        <title>Genomic Encyclopedia of Archaeal and Bacterial Type Strains, Phase II (KMG-II): from individual species to whole genera.</title>
        <authorList>
            <person name="Goeker M."/>
        </authorList>
    </citation>
    <scope>NUCLEOTIDE SEQUENCE [LARGE SCALE GENOMIC DNA]</scope>
    <source>
        <strain evidence="1 2">DSM 5822</strain>
    </source>
</reference>
<accession>A0A2T5J3T4</accession>
<dbReference type="Pfam" id="PF08873">
    <property type="entry name" value="Phage_Mu_Gp37"/>
    <property type="match status" value="1"/>
</dbReference>
<dbReference type="AlphaFoldDB" id="A0A2T5J3T4"/>
<dbReference type="InterPro" id="IPR014972">
    <property type="entry name" value="Phage_Mu_Gp37"/>
</dbReference>
<keyword evidence="2" id="KW-1185">Reference proteome</keyword>
<sequence length="201" mass="22102">MASFDLVAIEQGIKDAVKALNRPYIAEIATYGGEFDEGLAESVKRFPAVWVTFSGANPRPSSTSKRKWHVDLTFVVLVGSRSIRNEETTRHGAFTVGGQFVEVGTFQLLKDVQIALLGKDLSLQIKPLEMGRITTLFNTRLQNQAVSVLAQEYKTSLLVGVDDEDGDGENAAPILLNIGMDYHYPPEQEPAFVSEVVSLEE</sequence>
<dbReference type="OrthoDB" id="5453249at2"/>
<organism evidence="1 2">
    <name type="scientific">Agitococcus lubricus</name>
    <dbReference type="NCBI Taxonomy" id="1077255"/>
    <lineage>
        <taxon>Bacteria</taxon>
        <taxon>Pseudomonadati</taxon>
        <taxon>Pseudomonadota</taxon>
        <taxon>Gammaproteobacteria</taxon>
        <taxon>Moraxellales</taxon>
        <taxon>Moraxellaceae</taxon>
        <taxon>Agitococcus</taxon>
    </lineage>
</organism>
<name>A0A2T5J3T4_9GAMM</name>
<gene>
    <name evidence="1" type="ORF">C8N29_101343</name>
</gene>
<dbReference type="Proteomes" id="UP000244223">
    <property type="component" value="Unassembled WGS sequence"/>
</dbReference>
<proteinExistence type="predicted"/>